<dbReference type="OrthoDB" id="5779631at2759"/>
<keyword evidence="1" id="KW-0812">Transmembrane</keyword>
<protein>
    <submittedName>
        <fullName evidence="3">GDT1 family protein</fullName>
    </submittedName>
</protein>
<organism evidence="2 3">
    <name type="scientific">Haemonchus contortus</name>
    <name type="common">Barber pole worm</name>
    <dbReference type="NCBI Taxonomy" id="6289"/>
    <lineage>
        <taxon>Eukaryota</taxon>
        <taxon>Metazoa</taxon>
        <taxon>Ecdysozoa</taxon>
        <taxon>Nematoda</taxon>
        <taxon>Chromadorea</taxon>
        <taxon>Rhabditida</taxon>
        <taxon>Rhabditina</taxon>
        <taxon>Rhabditomorpha</taxon>
        <taxon>Strongyloidea</taxon>
        <taxon>Trichostrongylidae</taxon>
        <taxon>Haemonchus</taxon>
    </lineage>
</organism>
<proteinExistence type="predicted"/>
<keyword evidence="1" id="KW-1133">Transmembrane helix</keyword>
<accession>A0A7I5E9R9</accession>
<name>A0A7I5E9R9_HAECO</name>
<keyword evidence="2" id="KW-1185">Reference proteome</keyword>
<dbReference type="WBParaSite" id="HCON_00091070-00001">
    <property type="protein sequence ID" value="HCON_00091070-00001"/>
    <property type="gene ID" value="HCON_00091070"/>
</dbReference>
<evidence type="ECO:0000313" key="3">
    <source>
        <dbReference type="WBParaSite" id="HCON_00091070-00001"/>
    </source>
</evidence>
<evidence type="ECO:0000313" key="2">
    <source>
        <dbReference type="Proteomes" id="UP000025227"/>
    </source>
</evidence>
<dbReference type="AlphaFoldDB" id="A0A7I5E9R9"/>
<dbReference type="Proteomes" id="UP000025227">
    <property type="component" value="Unplaced"/>
</dbReference>
<reference evidence="3" key="1">
    <citation type="submission" date="2020-12" db="UniProtKB">
        <authorList>
            <consortium name="WormBaseParasite"/>
        </authorList>
    </citation>
    <scope>IDENTIFICATION</scope>
    <source>
        <strain evidence="3">MHco3</strain>
    </source>
</reference>
<keyword evidence="1" id="KW-0472">Membrane</keyword>
<evidence type="ECO:0000256" key="1">
    <source>
        <dbReference type="SAM" id="Phobius"/>
    </source>
</evidence>
<sequence length="86" mass="9631">NALLMVNSGTRLGMVLSRLSRLKPHLVATTMLVGILGIAYGTLKAGLLVKGWIMAPPRLLHEEMEDFLTYKENEARLRALEKNQTR</sequence>
<feature type="transmembrane region" description="Helical" evidence="1">
    <location>
        <begin position="26"/>
        <end position="49"/>
    </location>
</feature>